<organism evidence="2 3">
    <name type="scientific">Oryza meyeriana var. granulata</name>
    <dbReference type="NCBI Taxonomy" id="110450"/>
    <lineage>
        <taxon>Eukaryota</taxon>
        <taxon>Viridiplantae</taxon>
        <taxon>Streptophyta</taxon>
        <taxon>Embryophyta</taxon>
        <taxon>Tracheophyta</taxon>
        <taxon>Spermatophyta</taxon>
        <taxon>Magnoliopsida</taxon>
        <taxon>Liliopsida</taxon>
        <taxon>Poales</taxon>
        <taxon>Poaceae</taxon>
        <taxon>BOP clade</taxon>
        <taxon>Oryzoideae</taxon>
        <taxon>Oryzeae</taxon>
        <taxon>Oryzinae</taxon>
        <taxon>Oryza</taxon>
        <taxon>Oryza meyeriana</taxon>
    </lineage>
</organism>
<dbReference type="AlphaFoldDB" id="A0A6G1DTV4"/>
<reference evidence="2 3" key="1">
    <citation type="submission" date="2019-11" db="EMBL/GenBank/DDBJ databases">
        <title>Whole genome sequence of Oryza granulata.</title>
        <authorList>
            <person name="Li W."/>
        </authorList>
    </citation>
    <scope>NUCLEOTIDE SEQUENCE [LARGE SCALE GENOMIC DNA]</scope>
    <source>
        <strain evidence="3">cv. Menghai</strain>
        <tissue evidence="2">Leaf</tissue>
    </source>
</reference>
<accession>A0A6G1DTV4</accession>
<dbReference type="PANTHER" id="PTHR33265:SF1">
    <property type="entry name" value="OS01G0198500 PROTEIN"/>
    <property type="match status" value="1"/>
</dbReference>
<keyword evidence="3" id="KW-1185">Reference proteome</keyword>
<evidence type="ECO:0000256" key="1">
    <source>
        <dbReference type="SAM" id="MobiDB-lite"/>
    </source>
</evidence>
<dbReference type="Proteomes" id="UP000479710">
    <property type="component" value="Unassembled WGS sequence"/>
</dbReference>
<proteinExistence type="predicted"/>
<name>A0A6G1DTV4_9ORYZ</name>
<dbReference type="OrthoDB" id="696337at2759"/>
<evidence type="ECO:0000313" key="2">
    <source>
        <dbReference type="EMBL" id="KAF0915960.1"/>
    </source>
</evidence>
<protein>
    <submittedName>
        <fullName evidence="2">Uncharacterized protein</fullName>
    </submittedName>
</protein>
<dbReference type="EMBL" id="SPHZ02000005">
    <property type="protein sequence ID" value="KAF0915960.1"/>
    <property type="molecule type" value="Genomic_DNA"/>
</dbReference>
<dbReference type="PANTHER" id="PTHR33265">
    <property type="entry name" value="AVR9/CF-9 RAPIDLY ELICITED PROTEIN-RELATED"/>
    <property type="match status" value="1"/>
</dbReference>
<comment type="caution">
    <text evidence="2">The sequence shown here is derived from an EMBL/GenBank/DDBJ whole genome shotgun (WGS) entry which is preliminary data.</text>
</comment>
<feature type="region of interest" description="Disordered" evidence="1">
    <location>
        <begin position="1"/>
        <end position="34"/>
    </location>
</feature>
<sequence length="63" mass="7001">MLALSLGRSPAGARQLRVTDSPFPVEPPEGVDGRVDDKATDFIEWFRQQLLQQQSAATPDYLN</sequence>
<gene>
    <name evidence="2" type="ORF">E2562_000596</name>
</gene>
<evidence type="ECO:0000313" key="3">
    <source>
        <dbReference type="Proteomes" id="UP000479710"/>
    </source>
</evidence>